<gene>
    <name evidence="1" type="ORF">H8L32_15975</name>
</gene>
<dbReference type="RefSeq" id="WP_186948264.1">
    <property type="nucleotide sequence ID" value="NZ_JACOGF010000008.1"/>
</dbReference>
<sequence length="89" mass="9574">MKAEDILPDDINIAHINGLSIRKGTVAAFLVNAKTYLNLATPALERDTALSSALEALPALQALGVFDVFIIADPALRELIAKHSHQTVR</sequence>
<comment type="caution">
    <text evidence="1">The sequence shown here is derived from an EMBL/GenBank/DDBJ whole genome shotgun (WGS) entry which is preliminary data.</text>
</comment>
<evidence type="ECO:0000313" key="2">
    <source>
        <dbReference type="Proteomes" id="UP000650424"/>
    </source>
</evidence>
<evidence type="ECO:0000313" key="1">
    <source>
        <dbReference type="EMBL" id="MBC3918989.1"/>
    </source>
</evidence>
<keyword evidence="2" id="KW-1185">Reference proteome</keyword>
<proteinExistence type="predicted"/>
<protein>
    <recommendedName>
        <fullName evidence="3">Preprotein translocase subunit SecD</fullName>
    </recommendedName>
</protein>
<organism evidence="1 2">
    <name type="scientific">Undibacterium hunanense</name>
    <dbReference type="NCBI Taxonomy" id="2762292"/>
    <lineage>
        <taxon>Bacteria</taxon>
        <taxon>Pseudomonadati</taxon>
        <taxon>Pseudomonadota</taxon>
        <taxon>Betaproteobacteria</taxon>
        <taxon>Burkholderiales</taxon>
        <taxon>Oxalobacteraceae</taxon>
        <taxon>Undibacterium</taxon>
    </lineage>
</organism>
<dbReference type="Proteomes" id="UP000650424">
    <property type="component" value="Unassembled WGS sequence"/>
</dbReference>
<name>A0ABR6ZTL6_9BURK</name>
<evidence type="ECO:0008006" key="3">
    <source>
        <dbReference type="Google" id="ProtNLM"/>
    </source>
</evidence>
<dbReference type="EMBL" id="JACOGF010000008">
    <property type="protein sequence ID" value="MBC3918989.1"/>
    <property type="molecule type" value="Genomic_DNA"/>
</dbReference>
<accession>A0ABR6ZTL6</accession>
<reference evidence="1 2" key="1">
    <citation type="submission" date="2020-08" db="EMBL/GenBank/DDBJ databases">
        <title>Novel species isolated from subtropical streams in China.</title>
        <authorList>
            <person name="Lu H."/>
        </authorList>
    </citation>
    <scope>NUCLEOTIDE SEQUENCE [LARGE SCALE GENOMIC DNA]</scope>
    <source>
        <strain evidence="1 2">CY18W</strain>
    </source>
</reference>